<organism evidence="3 4">
    <name type="scientific">Ramlibacter aurantiacus</name>
    <dbReference type="NCBI Taxonomy" id="2801330"/>
    <lineage>
        <taxon>Bacteria</taxon>
        <taxon>Pseudomonadati</taxon>
        <taxon>Pseudomonadota</taxon>
        <taxon>Betaproteobacteria</taxon>
        <taxon>Burkholderiales</taxon>
        <taxon>Comamonadaceae</taxon>
        <taxon>Ramlibacter</taxon>
    </lineage>
</organism>
<dbReference type="GO" id="GO:0004177">
    <property type="term" value="F:aminopeptidase activity"/>
    <property type="evidence" value="ECO:0007669"/>
    <property type="project" value="UniProtKB-KW"/>
</dbReference>
<dbReference type="Pfam" id="PF01321">
    <property type="entry name" value="Creatinase_N"/>
    <property type="match status" value="1"/>
</dbReference>
<proteinExistence type="predicted"/>
<feature type="domain" description="Peptidase M24" evidence="1">
    <location>
        <begin position="146"/>
        <end position="349"/>
    </location>
</feature>
<evidence type="ECO:0000259" key="1">
    <source>
        <dbReference type="Pfam" id="PF00557"/>
    </source>
</evidence>
<protein>
    <submittedName>
        <fullName evidence="3">Aminopeptidase P family protein</fullName>
    </submittedName>
</protein>
<dbReference type="Pfam" id="PF00557">
    <property type="entry name" value="Peptidase_M24"/>
    <property type="match status" value="1"/>
</dbReference>
<dbReference type="InterPro" id="IPR000994">
    <property type="entry name" value="Pept_M24"/>
</dbReference>
<dbReference type="RefSeq" id="WP_201685836.1">
    <property type="nucleotide sequence ID" value="NZ_JAEQNA010000009.1"/>
</dbReference>
<dbReference type="InterPro" id="IPR036005">
    <property type="entry name" value="Creatinase/aminopeptidase-like"/>
</dbReference>
<reference evidence="3" key="1">
    <citation type="submission" date="2021-01" db="EMBL/GenBank/DDBJ databases">
        <title>Ramlibacter sp. strain AW1 16S ribosomal RNA gene Genome sequencing and assembly.</title>
        <authorList>
            <person name="Kang M."/>
        </authorList>
    </citation>
    <scope>NUCLEOTIDE SEQUENCE</scope>
    <source>
        <strain evidence="3">AW1</strain>
    </source>
</reference>
<evidence type="ECO:0000259" key="2">
    <source>
        <dbReference type="Pfam" id="PF01321"/>
    </source>
</evidence>
<dbReference type="SUPFAM" id="SSF55920">
    <property type="entry name" value="Creatinase/aminopeptidase"/>
    <property type="match status" value="1"/>
</dbReference>
<evidence type="ECO:0000313" key="4">
    <source>
        <dbReference type="Proteomes" id="UP000613011"/>
    </source>
</evidence>
<keyword evidence="3" id="KW-0378">Hydrolase</keyword>
<keyword evidence="4" id="KW-1185">Reference proteome</keyword>
<keyword evidence="3" id="KW-0645">Protease</keyword>
<name>A0A936ZYA8_9BURK</name>
<accession>A0A936ZYA8</accession>
<keyword evidence="3" id="KW-0031">Aminopeptidase</keyword>
<sequence>MSALLRDLRAERLRAAMTQAGVDAMLVAGDCWRSDYLRYAIDVTPMEGLALALLRREGPTRVFVAGPAEAARYAAEQPQLQVSWSSDPIAQAEAALAALGGGRLGLAPSHLMPQRLARGPGAGRLAECTALMERLMRHKAPAEADAMEQAVALTDEGYAYFREIARVGRREYEVLADLEAWFRARGCPEHFIIMGAGGQELRSMHPPGERKLQAGDLVTSEVTPCFEGYYAQICRTMVLGEPTQAQLDAHAIYVEAMEAGIAAVRPGATQGQVAKALNDVFRRHGLGEYVTNAYTRVRGHGMGLYVDESHVLEDVQLVLEPDMTLVVHPNTYHPAVGYMVLGDMVRVTATGCQVLTRTPRELAVNPA</sequence>
<dbReference type="InterPro" id="IPR050659">
    <property type="entry name" value="Peptidase_M24B"/>
</dbReference>
<dbReference type="Gene3D" id="3.90.230.10">
    <property type="entry name" value="Creatinase/methionine aminopeptidase superfamily"/>
    <property type="match status" value="1"/>
</dbReference>
<dbReference type="EMBL" id="JAEQNA010000009">
    <property type="protein sequence ID" value="MBL0422699.1"/>
    <property type="molecule type" value="Genomic_DNA"/>
</dbReference>
<evidence type="ECO:0000313" key="3">
    <source>
        <dbReference type="EMBL" id="MBL0422699.1"/>
    </source>
</evidence>
<dbReference type="InterPro" id="IPR000587">
    <property type="entry name" value="Creatinase_N"/>
</dbReference>
<dbReference type="AlphaFoldDB" id="A0A936ZYA8"/>
<dbReference type="SUPFAM" id="SSF53092">
    <property type="entry name" value="Creatinase/prolidase N-terminal domain"/>
    <property type="match status" value="1"/>
</dbReference>
<feature type="domain" description="Creatinase N-terminal" evidence="2">
    <location>
        <begin position="9"/>
        <end position="134"/>
    </location>
</feature>
<dbReference type="Gene3D" id="3.40.350.10">
    <property type="entry name" value="Creatinase/prolidase N-terminal domain"/>
    <property type="match status" value="1"/>
</dbReference>
<dbReference type="Proteomes" id="UP000613011">
    <property type="component" value="Unassembled WGS sequence"/>
</dbReference>
<dbReference type="InterPro" id="IPR029149">
    <property type="entry name" value="Creatin/AminoP/Spt16_N"/>
</dbReference>
<dbReference type="PANTHER" id="PTHR46112:SF3">
    <property type="entry name" value="AMINOPEPTIDASE YPDF"/>
    <property type="match status" value="1"/>
</dbReference>
<dbReference type="CDD" id="cd01066">
    <property type="entry name" value="APP_MetAP"/>
    <property type="match status" value="1"/>
</dbReference>
<gene>
    <name evidence="3" type="ORF">JI739_20360</name>
</gene>
<comment type="caution">
    <text evidence="3">The sequence shown here is derived from an EMBL/GenBank/DDBJ whole genome shotgun (WGS) entry which is preliminary data.</text>
</comment>
<dbReference type="PANTHER" id="PTHR46112">
    <property type="entry name" value="AMINOPEPTIDASE"/>
    <property type="match status" value="1"/>
</dbReference>